<protein>
    <submittedName>
        <fullName evidence="2">Unannotated protein</fullName>
    </submittedName>
</protein>
<dbReference type="Pfam" id="PF17653">
    <property type="entry name" value="DUF5522"/>
    <property type="match status" value="1"/>
</dbReference>
<sequence>MPRPTPTRRPLSLPHPKRLAEDHPAREEILRRHELAMALGQPGYKDPVNGNFVFTAKELSSFERCCAMECRHCPFKR</sequence>
<gene>
    <name evidence="2" type="ORF">UFOPK1537_00569</name>
</gene>
<evidence type="ECO:0000313" key="2">
    <source>
        <dbReference type="EMBL" id="CAB4555145.1"/>
    </source>
</evidence>
<organism evidence="2">
    <name type="scientific">freshwater metagenome</name>
    <dbReference type="NCBI Taxonomy" id="449393"/>
    <lineage>
        <taxon>unclassified sequences</taxon>
        <taxon>metagenomes</taxon>
        <taxon>ecological metagenomes</taxon>
    </lineage>
</organism>
<dbReference type="AlphaFoldDB" id="A0A6J6CVD2"/>
<reference evidence="2" key="1">
    <citation type="submission" date="2020-05" db="EMBL/GenBank/DDBJ databases">
        <authorList>
            <person name="Chiriac C."/>
            <person name="Salcher M."/>
            <person name="Ghai R."/>
            <person name="Kavagutti S V."/>
        </authorList>
    </citation>
    <scope>NUCLEOTIDE SEQUENCE</scope>
</reference>
<accession>A0A6J6CVD2</accession>
<evidence type="ECO:0000256" key="1">
    <source>
        <dbReference type="SAM" id="MobiDB-lite"/>
    </source>
</evidence>
<proteinExistence type="predicted"/>
<name>A0A6J6CVD2_9ZZZZ</name>
<dbReference type="EMBL" id="CAEZSX010000075">
    <property type="protein sequence ID" value="CAB4555145.1"/>
    <property type="molecule type" value="Genomic_DNA"/>
</dbReference>
<feature type="region of interest" description="Disordered" evidence="1">
    <location>
        <begin position="1"/>
        <end position="22"/>
    </location>
</feature>
<dbReference type="InterPro" id="IPR040807">
    <property type="entry name" value="DUF5522"/>
</dbReference>